<dbReference type="OrthoDB" id="9813719at2"/>
<dbReference type="PRINTS" id="PR00105">
    <property type="entry name" value="C5METTRFRASE"/>
</dbReference>
<evidence type="ECO:0000256" key="2">
    <source>
        <dbReference type="ARBA" id="ARBA00022679"/>
    </source>
</evidence>
<keyword evidence="1 6" id="KW-0489">Methyltransferase</keyword>
<dbReference type="InterPro" id="IPR001525">
    <property type="entry name" value="C5_MeTfrase"/>
</dbReference>
<dbReference type="STRING" id="1348774.AB433_15815"/>
<organism evidence="9 10">
    <name type="scientific">Croceicoccus naphthovorans</name>
    <dbReference type="NCBI Taxonomy" id="1348774"/>
    <lineage>
        <taxon>Bacteria</taxon>
        <taxon>Pseudomonadati</taxon>
        <taxon>Pseudomonadota</taxon>
        <taxon>Alphaproteobacteria</taxon>
        <taxon>Sphingomonadales</taxon>
        <taxon>Erythrobacteraceae</taxon>
        <taxon>Croceicoccus</taxon>
    </lineage>
</organism>
<dbReference type="PANTHER" id="PTHR46098">
    <property type="entry name" value="TRNA (CYTOSINE(38)-C(5))-METHYLTRANSFERASE"/>
    <property type="match status" value="1"/>
</dbReference>
<evidence type="ECO:0000313" key="10">
    <source>
        <dbReference type="Proteomes" id="UP000035287"/>
    </source>
</evidence>
<dbReference type="SUPFAM" id="SSF53335">
    <property type="entry name" value="S-adenosyl-L-methionine-dependent methyltransferases"/>
    <property type="match status" value="1"/>
</dbReference>
<dbReference type="PROSITE" id="PS00094">
    <property type="entry name" value="C5_MTASE_1"/>
    <property type="match status" value="1"/>
</dbReference>
<evidence type="ECO:0000256" key="4">
    <source>
        <dbReference type="ARBA" id="ARBA00022747"/>
    </source>
</evidence>
<dbReference type="GO" id="GO:0003886">
    <property type="term" value="F:DNA (cytosine-5-)-methyltransferase activity"/>
    <property type="evidence" value="ECO:0007669"/>
    <property type="project" value="UniProtKB-EC"/>
</dbReference>
<protein>
    <recommendedName>
        <fullName evidence="8">Cytosine-specific methyltransferase</fullName>
        <ecNumber evidence="8">2.1.1.37</ecNumber>
    </recommendedName>
</protein>
<dbReference type="InterPro" id="IPR018117">
    <property type="entry name" value="C5_DNA_meth_AS"/>
</dbReference>
<dbReference type="AlphaFoldDB" id="A0A0G3XL26"/>
<evidence type="ECO:0000313" key="9">
    <source>
        <dbReference type="EMBL" id="AKM11108.1"/>
    </source>
</evidence>
<sequence length="437" mass="49427">MPEFRFIDLFAGLGGFHQALASRGAECVFASELNVNLADLYEKNFGVRPEGDIKKVDLNSIADHDVLCAGFPCQPFSKAGDQKGLECPQWGNLFDYVVEILRLKRPRFFIIENVPNLIRHKGGTTWSLICDRLKELGYDISFERLSPHMFGIPQKRERAFIVGDLDGLGGFKWPKPDQLPDVCITTVLDSQPNDALALSENHLLYLRTWQEFIDAFPVDVELPSFPIWAMEFGATYPLYGDTPHKRGYAGLNRYKGAFGQELKGLTPEQVKAALPPYAQTSLGEFPDWKIDFIQKNRKFYKEHQDLIDPWIGKIKGFAPSFQKLEWNCKGSERDIWKHIVQFRASGIRVKKRDTAPSLIAMTTSQVPIIAWEKRYMTPRECSRLQSMGNLPNLPDTKGGAYKAFGNAVNVDVVTAIFDALVGRDEEMETEPLLDAAE</sequence>
<dbReference type="GeneID" id="303000961"/>
<evidence type="ECO:0000256" key="8">
    <source>
        <dbReference type="RuleBase" id="RU000417"/>
    </source>
</evidence>
<gene>
    <name evidence="9" type="ORF">AB433_15815</name>
</gene>
<name>A0A0G3XL26_9SPHN</name>
<dbReference type="Proteomes" id="UP000035287">
    <property type="component" value="Chromosome"/>
</dbReference>
<dbReference type="GO" id="GO:0009307">
    <property type="term" value="P:DNA restriction-modification system"/>
    <property type="evidence" value="ECO:0007669"/>
    <property type="project" value="UniProtKB-KW"/>
</dbReference>
<evidence type="ECO:0000256" key="7">
    <source>
        <dbReference type="RuleBase" id="RU000416"/>
    </source>
</evidence>
<evidence type="ECO:0000256" key="3">
    <source>
        <dbReference type="ARBA" id="ARBA00022691"/>
    </source>
</evidence>
<reference evidence="9 10" key="1">
    <citation type="submission" date="2015-06" db="EMBL/GenBank/DDBJ databases">
        <authorList>
            <person name="Zeng Y."/>
            <person name="Huang Y."/>
        </authorList>
    </citation>
    <scope>NUCLEOTIDE SEQUENCE [LARGE SCALE GENOMIC DNA]</scope>
    <source>
        <strain evidence="9 10">PQ-2</strain>
    </source>
</reference>
<dbReference type="PATRIC" id="fig|1348774.3.peg.3324"/>
<keyword evidence="2 6" id="KW-0808">Transferase</keyword>
<dbReference type="GO" id="GO:0032259">
    <property type="term" value="P:methylation"/>
    <property type="evidence" value="ECO:0007669"/>
    <property type="project" value="UniProtKB-KW"/>
</dbReference>
<evidence type="ECO:0000256" key="5">
    <source>
        <dbReference type="ARBA" id="ARBA00047422"/>
    </source>
</evidence>
<keyword evidence="4" id="KW-0680">Restriction system</keyword>
<dbReference type="InterPro" id="IPR050750">
    <property type="entry name" value="C5-MTase"/>
</dbReference>
<feature type="active site" evidence="6">
    <location>
        <position position="73"/>
    </location>
</feature>
<comment type="catalytic activity">
    <reaction evidence="5 8">
        <text>a 2'-deoxycytidine in DNA + S-adenosyl-L-methionine = a 5-methyl-2'-deoxycytidine in DNA + S-adenosyl-L-homocysteine + H(+)</text>
        <dbReference type="Rhea" id="RHEA:13681"/>
        <dbReference type="Rhea" id="RHEA-COMP:11369"/>
        <dbReference type="Rhea" id="RHEA-COMP:11370"/>
        <dbReference type="ChEBI" id="CHEBI:15378"/>
        <dbReference type="ChEBI" id="CHEBI:57856"/>
        <dbReference type="ChEBI" id="CHEBI:59789"/>
        <dbReference type="ChEBI" id="CHEBI:85452"/>
        <dbReference type="ChEBI" id="CHEBI:85454"/>
        <dbReference type="EC" id="2.1.1.37"/>
    </reaction>
</comment>
<accession>A0A0G3XL26</accession>
<dbReference type="PANTHER" id="PTHR46098:SF1">
    <property type="entry name" value="TRNA (CYTOSINE(38)-C(5))-METHYLTRANSFERASE"/>
    <property type="match status" value="1"/>
</dbReference>
<keyword evidence="3 6" id="KW-0949">S-adenosyl-L-methionine</keyword>
<dbReference type="Pfam" id="PF00145">
    <property type="entry name" value="DNA_methylase"/>
    <property type="match status" value="2"/>
</dbReference>
<comment type="similarity">
    <text evidence="6 7">Belongs to the class I-like SAM-binding methyltransferase superfamily. C5-methyltransferase family.</text>
</comment>
<dbReference type="InterPro" id="IPR029063">
    <property type="entry name" value="SAM-dependent_MTases_sf"/>
</dbReference>
<evidence type="ECO:0000256" key="1">
    <source>
        <dbReference type="ARBA" id="ARBA00022603"/>
    </source>
</evidence>
<dbReference type="PROSITE" id="PS00095">
    <property type="entry name" value="C5_MTASE_2"/>
    <property type="match status" value="1"/>
</dbReference>
<dbReference type="Gene3D" id="3.40.50.150">
    <property type="entry name" value="Vaccinia Virus protein VP39"/>
    <property type="match status" value="1"/>
</dbReference>
<dbReference type="REBASE" id="114118">
    <property type="entry name" value="M.CnaPQ2ORF15815P"/>
</dbReference>
<dbReference type="RefSeq" id="WP_047822361.1">
    <property type="nucleotide sequence ID" value="NZ_CP011770.1"/>
</dbReference>
<dbReference type="EMBL" id="CP011770">
    <property type="protein sequence ID" value="AKM11108.1"/>
    <property type="molecule type" value="Genomic_DNA"/>
</dbReference>
<proteinExistence type="inferred from homology"/>
<dbReference type="InterPro" id="IPR031303">
    <property type="entry name" value="C5_meth_CS"/>
</dbReference>
<dbReference type="KEGG" id="cna:AB433_15815"/>
<dbReference type="Gene3D" id="3.90.120.10">
    <property type="entry name" value="DNA Methylase, subunit A, domain 2"/>
    <property type="match status" value="1"/>
</dbReference>
<dbReference type="EC" id="2.1.1.37" evidence="8"/>
<dbReference type="PROSITE" id="PS51679">
    <property type="entry name" value="SAM_MT_C5"/>
    <property type="match status" value="1"/>
</dbReference>
<dbReference type="NCBIfam" id="TIGR00675">
    <property type="entry name" value="dcm"/>
    <property type="match status" value="1"/>
</dbReference>
<evidence type="ECO:0000256" key="6">
    <source>
        <dbReference type="PROSITE-ProRule" id="PRU01016"/>
    </source>
</evidence>
<keyword evidence="10" id="KW-1185">Reference proteome</keyword>